<gene>
    <name evidence="2" type="ORF">GCM10012280_61940</name>
</gene>
<keyword evidence="3" id="KW-1185">Reference proteome</keyword>
<feature type="region of interest" description="Disordered" evidence="1">
    <location>
        <begin position="1"/>
        <end position="33"/>
    </location>
</feature>
<accession>A0A918E0T7</accession>
<evidence type="ECO:0000313" key="3">
    <source>
        <dbReference type="Proteomes" id="UP000641932"/>
    </source>
</evidence>
<evidence type="ECO:0000256" key="1">
    <source>
        <dbReference type="SAM" id="MobiDB-lite"/>
    </source>
</evidence>
<reference evidence="2" key="1">
    <citation type="journal article" date="2014" name="Int. J. Syst. Evol. Microbiol.">
        <title>Complete genome sequence of Corynebacterium casei LMG S-19264T (=DSM 44701T), isolated from a smear-ripened cheese.</title>
        <authorList>
            <consortium name="US DOE Joint Genome Institute (JGI-PGF)"/>
            <person name="Walter F."/>
            <person name="Albersmeier A."/>
            <person name="Kalinowski J."/>
            <person name="Ruckert C."/>
        </authorList>
    </citation>
    <scope>NUCLEOTIDE SEQUENCE</scope>
    <source>
        <strain evidence="2">CGMCC 4.7201</strain>
    </source>
</reference>
<dbReference type="AlphaFoldDB" id="A0A918E0T7"/>
<reference evidence="2" key="2">
    <citation type="submission" date="2020-09" db="EMBL/GenBank/DDBJ databases">
        <authorList>
            <person name="Sun Q."/>
            <person name="Zhou Y."/>
        </authorList>
    </citation>
    <scope>NUCLEOTIDE SEQUENCE</scope>
    <source>
        <strain evidence="2">CGMCC 4.7201</strain>
    </source>
</reference>
<sequence>MCANPQCDDGLVPNPRSTDPEDVTLCPVENPGYDADEFRQWHEAG</sequence>
<comment type="caution">
    <text evidence="2">The sequence shown here is derived from an EMBL/GenBank/DDBJ whole genome shotgun (WGS) entry which is preliminary data.</text>
</comment>
<dbReference type="RefSeq" id="WP_189135156.1">
    <property type="nucleotide sequence ID" value="NZ_BMMS01000037.1"/>
</dbReference>
<organism evidence="2 3">
    <name type="scientific">Wenjunlia tyrosinilytica</name>
    <dbReference type="NCBI Taxonomy" id="1544741"/>
    <lineage>
        <taxon>Bacteria</taxon>
        <taxon>Bacillati</taxon>
        <taxon>Actinomycetota</taxon>
        <taxon>Actinomycetes</taxon>
        <taxon>Kitasatosporales</taxon>
        <taxon>Streptomycetaceae</taxon>
        <taxon>Wenjunlia</taxon>
    </lineage>
</organism>
<proteinExistence type="predicted"/>
<dbReference type="Proteomes" id="UP000641932">
    <property type="component" value="Unassembled WGS sequence"/>
</dbReference>
<protein>
    <submittedName>
        <fullName evidence="2">Uncharacterized protein</fullName>
    </submittedName>
</protein>
<evidence type="ECO:0000313" key="2">
    <source>
        <dbReference type="EMBL" id="GGO98252.1"/>
    </source>
</evidence>
<dbReference type="EMBL" id="BMMS01000037">
    <property type="protein sequence ID" value="GGO98252.1"/>
    <property type="molecule type" value="Genomic_DNA"/>
</dbReference>
<name>A0A918E0T7_9ACTN</name>